<protein>
    <submittedName>
        <fullName evidence="2">Uncharacterized protein</fullName>
    </submittedName>
</protein>
<name>A0A1J4JNF6_9EUKA</name>
<sequence>MKRKVDNEKADIFIRSDFFNRVKEGWVTLNHSKLEQVYCILQDDKLLIKKYPTATKNIQIINLSKIVDKRIDENKINIAEANSEAINILLNDTNESSEWAVFIQFRIDKISFQTNFKKLTQTTEIHYDEKISQILFEFSLFVLKKHFKICRSLNKIKQWDFPFYNFSNFTEVAEYCILVKSSYYDAIKVSQNINSECIYEFIYNSLHRRFNAFHVVAATHIVIIFTNTDPIDYIQLTSKSAQQSQHNNQDSNQLKSGSENESRSRSSTNLPMNILIPQQNTPKPVVIDNQNNEYTLDDFRKYLRKWLDISHSPILFKKWYERLELLFAKSMFQEGPETSYFKSWLVPEWSGKQYPENNLLTNEISQNTNEMEDKIIMYRKKATIKNCK</sequence>
<dbReference type="Proteomes" id="UP000179807">
    <property type="component" value="Unassembled WGS sequence"/>
</dbReference>
<keyword evidence="3" id="KW-1185">Reference proteome</keyword>
<dbReference type="RefSeq" id="XP_068353799.1">
    <property type="nucleotide sequence ID" value="XM_068508607.1"/>
</dbReference>
<feature type="compositionally biased region" description="Low complexity" evidence="1">
    <location>
        <begin position="242"/>
        <end position="257"/>
    </location>
</feature>
<evidence type="ECO:0000313" key="3">
    <source>
        <dbReference type="Proteomes" id="UP000179807"/>
    </source>
</evidence>
<feature type="region of interest" description="Disordered" evidence="1">
    <location>
        <begin position="242"/>
        <end position="271"/>
    </location>
</feature>
<comment type="caution">
    <text evidence="2">The sequence shown here is derived from an EMBL/GenBank/DDBJ whole genome shotgun (WGS) entry which is preliminary data.</text>
</comment>
<organism evidence="2 3">
    <name type="scientific">Tritrichomonas foetus</name>
    <dbReference type="NCBI Taxonomy" id="1144522"/>
    <lineage>
        <taxon>Eukaryota</taxon>
        <taxon>Metamonada</taxon>
        <taxon>Parabasalia</taxon>
        <taxon>Tritrichomonadida</taxon>
        <taxon>Tritrichomonadidae</taxon>
        <taxon>Tritrichomonas</taxon>
    </lineage>
</organism>
<dbReference type="AlphaFoldDB" id="A0A1J4JNF6"/>
<accession>A0A1J4JNF6</accession>
<gene>
    <name evidence="2" type="ORF">TRFO_32640</name>
</gene>
<evidence type="ECO:0000256" key="1">
    <source>
        <dbReference type="SAM" id="MobiDB-lite"/>
    </source>
</evidence>
<dbReference type="EMBL" id="MLAK01000945">
    <property type="protein sequence ID" value="OHT00663.1"/>
    <property type="molecule type" value="Genomic_DNA"/>
</dbReference>
<dbReference type="GeneID" id="94843311"/>
<dbReference type="SUPFAM" id="SSF50729">
    <property type="entry name" value="PH domain-like"/>
    <property type="match status" value="1"/>
</dbReference>
<proteinExistence type="predicted"/>
<evidence type="ECO:0000313" key="2">
    <source>
        <dbReference type="EMBL" id="OHT00663.1"/>
    </source>
</evidence>
<dbReference type="VEuPathDB" id="TrichDB:TRFO_32640"/>
<reference evidence="2" key="1">
    <citation type="submission" date="2016-10" db="EMBL/GenBank/DDBJ databases">
        <authorList>
            <person name="Benchimol M."/>
            <person name="Almeida L.G."/>
            <person name="Vasconcelos A.T."/>
            <person name="Perreira-Neves A."/>
            <person name="Rosa I.A."/>
            <person name="Tasca T."/>
            <person name="Bogo M.R."/>
            <person name="de Souza W."/>
        </authorList>
    </citation>
    <scope>NUCLEOTIDE SEQUENCE [LARGE SCALE GENOMIC DNA]</scope>
    <source>
        <strain evidence="2">K</strain>
    </source>
</reference>